<name>A0A1Y2D3U7_9FUNG</name>
<feature type="non-terminal residue" evidence="2">
    <location>
        <position position="135"/>
    </location>
</feature>
<dbReference type="Proteomes" id="UP000193642">
    <property type="component" value="Unassembled WGS sequence"/>
</dbReference>
<proteinExistence type="predicted"/>
<organism evidence="2 3">
    <name type="scientific">Rhizoclosmatium globosum</name>
    <dbReference type="NCBI Taxonomy" id="329046"/>
    <lineage>
        <taxon>Eukaryota</taxon>
        <taxon>Fungi</taxon>
        <taxon>Fungi incertae sedis</taxon>
        <taxon>Chytridiomycota</taxon>
        <taxon>Chytridiomycota incertae sedis</taxon>
        <taxon>Chytridiomycetes</taxon>
        <taxon>Chytridiales</taxon>
        <taxon>Chytriomycetaceae</taxon>
        <taxon>Rhizoclosmatium</taxon>
    </lineage>
</organism>
<accession>A0A1Y2D3U7</accession>
<evidence type="ECO:0000313" key="2">
    <source>
        <dbReference type="EMBL" id="ORY53897.1"/>
    </source>
</evidence>
<comment type="caution">
    <text evidence="2">The sequence shown here is derived from an EMBL/GenBank/DDBJ whole genome shotgun (WGS) entry which is preliminary data.</text>
</comment>
<feature type="region of interest" description="Disordered" evidence="1">
    <location>
        <begin position="20"/>
        <end position="45"/>
    </location>
</feature>
<dbReference type="AlphaFoldDB" id="A0A1Y2D3U7"/>
<dbReference type="EMBL" id="MCGO01000001">
    <property type="protein sequence ID" value="ORY53897.1"/>
    <property type="molecule type" value="Genomic_DNA"/>
</dbReference>
<reference evidence="2 3" key="1">
    <citation type="submission" date="2016-07" db="EMBL/GenBank/DDBJ databases">
        <title>Pervasive Adenine N6-methylation of Active Genes in Fungi.</title>
        <authorList>
            <consortium name="DOE Joint Genome Institute"/>
            <person name="Mondo S.J."/>
            <person name="Dannebaum R.O."/>
            <person name="Kuo R.C."/>
            <person name="Labutti K."/>
            <person name="Haridas S."/>
            <person name="Kuo A."/>
            <person name="Salamov A."/>
            <person name="Ahrendt S.R."/>
            <person name="Lipzen A."/>
            <person name="Sullivan W."/>
            <person name="Andreopoulos W.B."/>
            <person name="Clum A."/>
            <person name="Lindquist E."/>
            <person name="Daum C."/>
            <person name="Ramamoorthy G.K."/>
            <person name="Gryganskyi A."/>
            <person name="Culley D."/>
            <person name="Magnuson J.K."/>
            <person name="James T.Y."/>
            <person name="O'Malley M.A."/>
            <person name="Stajich J.E."/>
            <person name="Spatafora J.W."/>
            <person name="Visel A."/>
            <person name="Grigoriev I.V."/>
        </authorList>
    </citation>
    <scope>NUCLEOTIDE SEQUENCE [LARGE SCALE GENOMIC DNA]</scope>
    <source>
        <strain evidence="2 3">JEL800</strain>
    </source>
</reference>
<evidence type="ECO:0000313" key="3">
    <source>
        <dbReference type="Proteomes" id="UP000193642"/>
    </source>
</evidence>
<sequence>IRMCSSLSLIDQVVPSRPASALENTRKRTYSAPATSSLPELDSNKRRHVDCPFDTTTTLIPLVLPPSVIPVPPRIEQNNDYIEGGDSFEMCATPLLLPSSILPPIWSVEEAVSQLLETMKARIREKSRKEAPGTL</sequence>
<protein>
    <submittedName>
        <fullName evidence="2">Uncharacterized protein</fullName>
    </submittedName>
</protein>
<feature type="non-terminal residue" evidence="2">
    <location>
        <position position="1"/>
    </location>
</feature>
<keyword evidence="3" id="KW-1185">Reference proteome</keyword>
<evidence type="ECO:0000256" key="1">
    <source>
        <dbReference type="SAM" id="MobiDB-lite"/>
    </source>
</evidence>
<gene>
    <name evidence="2" type="ORF">BCR33DRAFT_711240</name>
</gene>